<evidence type="ECO:0000256" key="5">
    <source>
        <dbReference type="ARBA" id="ARBA00023136"/>
    </source>
</evidence>
<dbReference type="InterPro" id="IPR050367">
    <property type="entry name" value="APC_superfamily"/>
</dbReference>
<dbReference type="Gene3D" id="1.20.1740.10">
    <property type="entry name" value="Amino acid/polyamine transporter I"/>
    <property type="match status" value="1"/>
</dbReference>
<organism evidence="7 8">
    <name type="scientific">Globisporangium ultimum (strain ATCC 200006 / CBS 805.95 / DAOM BR144)</name>
    <name type="common">Pythium ultimum</name>
    <dbReference type="NCBI Taxonomy" id="431595"/>
    <lineage>
        <taxon>Eukaryota</taxon>
        <taxon>Sar</taxon>
        <taxon>Stramenopiles</taxon>
        <taxon>Oomycota</taxon>
        <taxon>Peronosporomycetes</taxon>
        <taxon>Pythiales</taxon>
        <taxon>Pythiaceae</taxon>
        <taxon>Globisporangium</taxon>
    </lineage>
</organism>
<dbReference type="PANTHER" id="PTHR42770:SF7">
    <property type="entry name" value="MEMBRANE PROTEIN"/>
    <property type="match status" value="1"/>
</dbReference>
<evidence type="ECO:0000313" key="7">
    <source>
        <dbReference type="EnsemblProtists" id="PYU1_T001852"/>
    </source>
</evidence>
<feature type="transmembrane region" description="Helical" evidence="6">
    <location>
        <begin position="19"/>
        <end position="40"/>
    </location>
</feature>
<dbReference type="InParanoid" id="K3WA61"/>
<dbReference type="eggNOG" id="KOG1286">
    <property type="taxonomic scope" value="Eukaryota"/>
</dbReference>
<comment type="subcellular location">
    <subcellularLocation>
        <location evidence="1">Cell membrane</location>
        <topology evidence="1">Multi-pass membrane protein</topology>
    </subcellularLocation>
</comment>
<dbReference type="GO" id="GO:0022857">
    <property type="term" value="F:transmembrane transporter activity"/>
    <property type="evidence" value="ECO:0007669"/>
    <property type="project" value="InterPro"/>
</dbReference>
<feature type="transmembrane region" description="Helical" evidence="6">
    <location>
        <begin position="174"/>
        <end position="193"/>
    </location>
</feature>
<dbReference type="Pfam" id="PF13520">
    <property type="entry name" value="AA_permease_2"/>
    <property type="match status" value="1"/>
</dbReference>
<dbReference type="VEuPathDB" id="FungiDB:PYU1_G001850"/>
<feature type="transmembrane region" description="Helical" evidence="6">
    <location>
        <begin position="46"/>
        <end position="68"/>
    </location>
</feature>
<accession>K3WA61</accession>
<keyword evidence="4 6" id="KW-1133">Transmembrane helix</keyword>
<feature type="transmembrane region" description="Helical" evidence="6">
    <location>
        <begin position="128"/>
        <end position="145"/>
    </location>
</feature>
<name>K3WA61_GLOUD</name>
<dbReference type="PANTHER" id="PTHR42770">
    <property type="entry name" value="AMINO ACID TRANSPORTER-RELATED"/>
    <property type="match status" value="1"/>
</dbReference>
<dbReference type="STRING" id="431595.K3WA61"/>
<dbReference type="InterPro" id="IPR002293">
    <property type="entry name" value="AA/rel_permease1"/>
</dbReference>
<dbReference type="Proteomes" id="UP000019132">
    <property type="component" value="Unassembled WGS sequence"/>
</dbReference>
<evidence type="ECO:0000256" key="4">
    <source>
        <dbReference type="ARBA" id="ARBA00022989"/>
    </source>
</evidence>
<keyword evidence="3 6" id="KW-0812">Transmembrane</keyword>
<dbReference type="EnsemblProtists" id="PYU1_T001852">
    <property type="protein sequence ID" value="PYU1_T001852"/>
    <property type="gene ID" value="PYU1_G001850"/>
</dbReference>
<reference evidence="7" key="3">
    <citation type="submission" date="2015-02" db="UniProtKB">
        <authorList>
            <consortium name="EnsemblProtists"/>
        </authorList>
    </citation>
    <scope>IDENTIFICATION</scope>
    <source>
        <strain evidence="7">DAOM BR144</strain>
    </source>
</reference>
<evidence type="ECO:0000256" key="1">
    <source>
        <dbReference type="ARBA" id="ARBA00004651"/>
    </source>
</evidence>
<evidence type="ECO:0000256" key="6">
    <source>
        <dbReference type="SAM" id="Phobius"/>
    </source>
</evidence>
<feature type="transmembrane region" description="Helical" evidence="6">
    <location>
        <begin position="152"/>
        <end position="168"/>
    </location>
</feature>
<dbReference type="AlphaFoldDB" id="K3WA61"/>
<dbReference type="OMA" id="DYGPLWW"/>
<reference evidence="8" key="1">
    <citation type="journal article" date="2010" name="Genome Biol.">
        <title>Genome sequence of the necrotrophic plant pathogen Pythium ultimum reveals original pathogenicity mechanisms and effector repertoire.</title>
        <authorList>
            <person name="Levesque C.A."/>
            <person name="Brouwer H."/>
            <person name="Cano L."/>
            <person name="Hamilton J.P."/>
            <person name="Holt C."/>
            <person name="Huitema E."/>
            <person name="Raffaele S."/>
            <person name="Robideau G.P."/>
            <person name="Thines M."/>
            <person name="Win J."/>
            <person name="Zerillo M.M."/>
            <person name="Beakes G.W."/>
            <person name="Boore J.L."/>
            <person name="Busam D."/>
            <person name="Dumas B."/>
            <person name="Ferriera S."/>
            <person name="Fuerstenberg S.I."/>
            <person name="Gachon C.M."/>
            <person name="Gaulin E."/>
            <person name="Govers F."/>
            <person name="Grenville-Briggs L."/>
            <person name="Horner N."/>
            <person name="Hostetler J."/>
            <person name="Jiang R.H."/>
            <person name="Johnson J."/>
            <person name="Krajaejun T."/>
            <person name="Lin H."/>
            <person name="Meijer H.J."/>
            <person name="Moore B."/>
            <person name="Morris P."/>
            <person name="Phuntmart V."/>
            <person name="Puiu D."/>
            <person name="Shetty J."/>
            <person name="Stajich J.E."/>
            <person name="Tripathy S."/>
            <person name="Wawra S."/>
            <person name="van West P."/>
            <person name="Whitty B.R."/>
            <person name="Coutinho P.M."/>
            <person name="Henrissat B."/>
            <person name="Martin F."/>
            <person name="Thomas P.D."/>
            <person name="Tyler B.M."/>
            <person name="De Vries R.P."/>
            <person name="Kamoun S."/>
            <person name="Yandell M."/>
            <person name="Tisserat N."/>
            <person name="Buell C.R."/>
        </authorList>
    </citation>
    <scope>NUCLEOTIDE SEQUENCE</scope>
    <source>
        <strain evidence="8">DAOM:BR144</strain>
    </source>
</reference>
<dbReference type="GO" id="GO:0005886">
    <property type="term" value="C:plasma membrane"/>
    <property type="evidence" value="ECO:0007669"/>
    <property type="project" value="UniProtKB-SubCell"/>
</dbReference>
<keyword evidence="5 6" id="KW-0472">Membrane</keyword>
<dbReference type="EMBL" id="GL376634">
    <property type="status" value="NOT_ANNOTATED_CDS"/>
    <property type="molecule type" value="Genomic_DNA"/>
</dbReference>
<sequence>MTDTQTPVASHRFAKAPHLWALGVGAVISGDFFGWQSALIAGFDGLLVTLSIVTVLYVLLSFSIAELSTTLPAGGGPYVFALHGIGRPAAFFAGLAESLKVIITCAVVVTGIGSYLNSLLDLDSDYGPLWWCVFYVLFVVLNVVGIELSFRIQLFTTVLSVILLLVGAQSNDFLASVIGAIVFFALGGVYYFHSVKPYLGAAKAIRDPLLSSSDVAHKI</sequence>
<evidence type="ECO:0008006" key="9">
    <source>
        <dbReference type="Google" id="ProtNLM"/>
    </source>
</evidence>
<evidence type="ECO:0000313" key="8">
    <source>
        <dbReference type="Proteomes" id="UP000019132"/>
    </source>
</evidence>
<reference evidence="8" key="2">
    <citation type="submission" date="2010-04" db="EMBL/GenBank/DDBJ databases">
        <authorList>
            <person name="Buell R."/>
            <person name="Hamilton J."/>
            <person name="Hostetler J."/>
        </authorList>
    </citation>
    <scope>NUCLEOTIDE SEQUENCE [LARGE SCALE GENOMIC DNA]</scope>
    <source>
        <strain evidence="8">DAOM:BR144</strain>
    </source>
</reference>
<dbReference type="HOGENOM" id="CLU_007946_5_0_1"/>
<evidence type="ECO:0000256" key="2">
    <source>
        <dbReference type="ARBA" id="ARBA00022475"/>
    </source>
</evidence>
<protein>
    <recommendedName>
        <fullName evidence="9">Amino acid permease/ SLC12A domain-containing protein</fullName>
    </recommendedName>
</protein>
<keyword evidence="8" id="KW-1185">Reference proteome</keyword>
<evidence type="ECO:0000256" key="3">
    <source>
        <dbReference type="ARBA" id="ARBA00022692"/>
    </source>
</evidence>
<feature type="transmembrane region" description="Helical" evidence="6">
    <location>
        <begin position="89"/>
        <end position="116"/>
    </location>
</feature>
<proteinExistence type="predicted"/>
<keyword evidence="2" id="KW-1003">Cell membrane</keyword>